<feature type="domain" description="Four-carbon acid sugar kinase N-terminal" evidence="1">
    <location>
        <begin position="8"/>
        <end position="187"/>
    </location>
</feature>
<evidence type="ECO:0000259" key="1">
    <source>
        <dbReference type="Pfam" id="PF07005"/>
    </source>
</evidence>
<dbReference type="InterPro" id="IPR037051">
    <property type="entry name" value="4-carb_acid_sugar_kinase_N_sf"/>
</dbReference>
<organism evidence="2">
    <name type="scientific">Escherichia coli</name>
    <dbReference type="NCBI Taxonomy" id="562"/>
    <lineage>
        <taxon>Bacteria</taxon>
        <taxon>Pseudomonadati</taxon>
        <taxon>Pseudomonadota</taxon>
        <taxon>Gammaproteobacteria</taxon>
        <taxon>Enterobacterales</taxon>
        <taxon>Enterobacteriaceae</taxon>
        <taxon>Escherichia</taxon>
    </lineage>
</organism>
<accession>A0A2P9E566</accession>
<dbReference type="SUPFAM" id="SSF142764">
    <property type="entry name" value="YgbK-like"/>
    <property type="match status" value="1"/>
</dbReference>
<protein>
    <recommendedName>
        <fullName evidence="1">Four-carbon acid sugar kinase N-terminal domain-containing protein</fullName>
    </recommendedName>
</protein>
<dbReference type="Pfam" id="PF07005">
    <property type="entry name" value="SBD_N"/>
    <property type="match status" value="1"/>
</dbReference>
<dbReference type="InterPro" id="IPR010737">
    <property type="entry name" value="4-carb_acid_sugar_kinase_N"/>
</dbReference>
<geneLocation type="plasmid" evidence="2">
    <name>RCS38_p</name>
</geneLocation>
<reference evidence="2" key="1">
    <citation type="submission" date="2018-02" db="EMBL/GenBank/DDBJ databases">
        <authorList>
            <person name="Cohen D.B."/>
            <person name="Kent A.D."/>
        </authorList>
    </citation>
    <scope>NUCLEOTIDE SEQUENCE</scope>
    <source>
        <strain evidence="2">170</strain>
    </source>
</reference>
<gene>
    <name evidence="2" type="primary">ygbK</name>
    <name evidence="2" type="ORF">RCS38_P0202</name>
</gene>
<dbReference type="EMBL" id="LT985250">
    <property type="protein sequence ID" value="SPD98528.1"/>
    <property type="molecule type" value="Genomic_DNA"/>
</dbReference>
<keyword evidence="2" id="KW-0614">Plasmid</keyword>
<sequence length="215" mass="23760">MRRDNMQLGVIADDFTGATDIASFLVRNGMPTVQLNGVPTRDIPLTSEAVVISLKTRSCPAEMAVSQSLAALRWLQAQGCQQFYFKYCSTFDSTAQGNIGPVLDALLAELGETRTVISPALPVNGRTVYQGYLFVGEQLLNESGMRHHPVTPMEDAHLGRLIERQGRGKAALIAWPIVARSPPRWRQSTIRRCAMWCSTPSANRICSPRAWRCGR</sequence>
<evidence type="ECO:0000313" key="2">
    <source>
        <dbReference type="EMBL" id="SPD98528.1"/>
    </source>
</evidence>
<dbReference type="AlphaFoldDB" id="A0A2P9E566"/>
<proteinExistence type="predicted"/>
<dbReference type="Gene3D" id="3.40.50.10840">
    <property type="entry name" value="Putative sugar-binding, N-terminal domain"/>
    <property type="match status" value="1"/>
</dbReference>
<name>A0A2P9E566_ECOLX</name>